<reference evidence="9" key="1">
    <citation type="submission" date="2023-07" db="EMBL/GenBank/DDBJ databases">
        <title>Sequencing the genomes of 1000 actinobacteria strains.</title>
        <authorList>
            <person name="Klenk H.-P."/>
        </authorList>
    </citation>
    <scope>NUCLEOTIDE SEQUENCE</scope>
    <source>
        <strain evidence="9">DSM 45977</strain>
    </source>
</reference>
<dbReference type="RefSeq" id="WP_310269182.1">
    <property type="nucleotide sequence ID" value="NZ_JAVDXW010000001.1"/>
</dbReference>
<comment type="similarity">
    <text evidence="3 8">Belongs to the methylenetetrahydrofolate reductase family.</text>
</comment>
<sequence>MTTSTQQQLQRHLMQARFEILPLPGTMDQVGALSRDATVTVTSSSAKGTEATLDLATRLRREGFHVVPHLAARLITDRAHLSQLCDRIAEAGISEVFVIAGDAPTAAGEFPGALSLLQAMDELGIRPRRVGITGYPEPHAFIPDTTTVQALDEKSRYADYIVSQICYDPTTIRSWVESLRERGVTLPVYIGAPGSVDPKKLLRISMKIGLGQSMRFLRKQNGMVTKLLTRYTPENIFDELGPYLLTPNYGIAGWHLFTFNEITRTQKWVEDMAARLQEVPA</sequence>
<comment type="pathway">
    <text evidence="2 8">One-carbon metabolism; tetrahydrofolate interconversion.</text>
</comment>
<dbReference type="Pfam" id="PF02219">
    <property type="entry name" value="MTHFR"/>
    <property type="match status" value="1"/>
</dbReference>
<dbReference type="EMBL" id="JAVDXW010000001">
    <property type="protein sequence ID" value="MDR7300431.1"/>
    <property type="molecule type" value="Genomic_DNA"/>
</dbReference>
<evidence type="ECO:0000256" key="5">
    <source>
        <dbReference type="ARBA" id="ARBA00022827"/>
    </source>
</evidence>
<dbReference type="Gene3D" id="3.20.20.220">
    <property type="match status" value="1"/>
</dbReference>
<comment type="caution">
    <text evidence="9">The sequence shown here is derived from an EMBL/GenBank/DDBJ whole genome shotgun (WGS) entry which is preliminary data.</text>
</comment>
<keyword evidence="4 8" id="KW-0285">Flavoprotein</keyword>
<dbReference type="GO" id="GO:0071949">
    <property type="term" value="F:FAD binding"/>
    <property type="evidence" value="ECO:0007669"/>
    <property type="project" value="TreeGrafter"/>
</dbReference>
<name>A0AAE4CKJ9_9ACTN</name>
<evidence type="ECO:0000256" key="2">
    <source>
        <dbReference type="ARBA" id="ARBA00004777"/>
    </source>
</evidence>
<dbReference type="PANTHER" id="PTHR45754:SF3">
    <property type="entry name" value="METHYLENETETRAHYDROFOLATE REDUCTASE (NADPH)"/>
    <property type="match status" value="1"/>
</dbReference>
<gene>
    <name evidence="9" type="ORF">JOF55_000612</name>
</gene>
<keyword evidence="6 8" id="KW-0560">Oxidoreductase</keyword>
<dbReference type="GO" id="GO:0009086">
    <property type="term" value="P:methionine biosynthetic process"/>
    <property type="evidence" value="ECO:0007669"/>
    <property type="project" value="TreeGrafter"/>
</dbReference>
<comment type="cofactor">
    <cofactor evidence="1 8">
        <name>FAD</name>
        <dbReference type="ChEBI" id="CHEBI:57692"/>
    </cofactor>
</comment>
<dbReference type="GO" id="GO:0035999">
    <property type="term" value="P:tetrahydrofolate interconversion"/>
    <property type="evidence" value="ECO:0007669"/>
    <property type="project" value="TreeGrafter"/>
</dbReference>
<dbReference type="AlphaFoldDB" id="A0AAE4CKJ9"/>
<dbReference type="InterPro" id="IPR003171">
    <property type="entry name" value="Mehydrof_redctse-like"/>
</dbReference>
<proteinExistence type="inferred from homology"/>
<keyword evidence="5 8" id="KW-0274">FAD</keyword>
<keyword evidence="10" id="KW-1185">Reference proteome</keyword>
<accession>A0AAE4CKJ9</accession>
<evidence type="ECO:0000256" key="3">
    <source>
        <dbReference type="ARBA" id="ARBA00006743"/>
    </source>
</evidence>
<dbReference type="Proteomes" id="UP001180845">
    <property type="component" value="Unassembled WGS sequence"/>
</dbReference>
<evidence type="ECO:0000256" key="6">
    <source>
        <dbReference type="ARBA" id="ARBA00023002"/>
    </source>
</evidence>
<protein>
    <recommendedName>
        <fullName evidence="8">Methylenetetrahydrofolate reductase</fullName>
    </recommendedName>
</protein>
<organism evidence="9 10">
    <name type="scientific">Haloactinomyces albus</name>
    <dbReference type="NCBI Taxonomy" id="1352928"/>
    <lineage>
        <taxon>Bacteria</taxon>
        <taxon>Bacillati</taxon>
        <taxon>Actinomycetota</taxon>
        <taxon>Actinomycetes</taxon>
        <taxon>Actinopolysporales</taxon>
        <taxon>Actinopolysporaceae</taxon>
        <taxon>Haloactinomyces</taxon>
    </lineage>
</organism>
<dbReference type="InterPro" id="IPR029041">
    <property type="entry name" value="FAD-linked_oxidoreductase-like"/>
</dbReference>
<comment type="catalytic activity">
    <reaction evidence="7">
        <text>(6S)-5-methyl-5,6,7,8-tetrahydrofolate + NAD(+) = (6R)-5,10-methylene-5,6,7,8-tetrahydrofolate + NADH + H(+)</text>
        <dbReference type="Rhea" id="RHEA:19821"/>
        <dbReference type="ChEBI" id="CHEBI:15378"/>
        <dbReference type="ChEBI" id="CHEBI:15636"/>
        <dbReference type="ChEBI" id="CHEBI:18608"/>
        <dbReference type="ChEBI" id="CHEBI:57540"/>
        <dbReference type="ChEBI" id="CHEBI:57945"/>
        <dbReference type="EC" id="1.5.1.54"/>
    </reaction>
    <physiologicalReaction direction="right-to-left" evidence="7">
        <dbReference type="Rhea" id="RHEA:19823"/>
    </physiologicalReaction>
</comment>
<dbReference type="GO" id="GO:0106312">
    <property type="term" value="F:methylenetetrahydrofolate reductase (NADH) activity"/>
    <property type="evidence" value="ECO:0007669"/>
    <property type="project" value="UniProtKB-EC"/>
</dbReference>
<dbReference type="GO" id="GO:0005829">
    <property type="term" value="C:cytosol"/>
    <property type="evidence" value="ECO:0007669"/>
    <property type="project" value="TreeGrafter"/>
</dbReference>
<dbReference type="SUPFAM" id="SSF51730">
    <property type="entry name" value="FAD-linked oxidoreductase"/>
    <property type="match status" value="1"/>
</dbReference>
<evidence type="ECO:0000256" key="7">
    <source>
        <dbReference type="ARBA" id="ARBA00048628"/>
    </source>
</evidence>
<evidence type="ECO:0000256" key="1">
    <source>
        <dbReference type="ARBA" id="ARBA00001974"/>
    </source>
</evidence>
<evidence type="ECO:0000256" key="4">
    <source>
        <dbReference type="ARBA" id="ARBA00022630"/>
    </source>
</evidence>
<evidence type="ECO:0000313" key="9">
    <source>
        <dbReference type="EMBL" id="MDR7300431.1"/>
    </source>
</evidence>
<dbReference type="PANTHER" id="PTHR45754">
    <property type="entry name" value="METHYLENETETRAHYDROFOLATE REDUCTASE"/>
    <property type="match status" value="1"/>
</dbReference>
<evidence type="ECO:0000256" key="8">
    <source>
        <dbReference type="RuleBase" id="RU003862"/>
    </source>
</evidence>
<evidence type="ECO:0000313" key="10">
    <source>
        <dbReference type="Proteomes" id="UP001180845"/>
    </source>
</evidence>